<keyword evidence="1" id="KW-0472">Membrane</keyword>
<reference evidence="2" key="1">
    <citation type="submission" date="2018-04" db="EMBL/GenBank/DDBJ databases">
        <title>Transcriptome assembly of Sipha flava.</title>
        <authorList>
            <person name="Scully E.D."/>
            <person name="Geib S.M."/>
            <person name="Palmer N.A."/>
            <person name="Koch K."/>
            <person name="Bradshaw J."/>
            <person name="Heng-Moss T."/>
            <person name="Sarath G."/>
        </authorList>
    </citation>
    <scope>NUCLEOTIDE SEQUENCE</scope>
</reference>
<evidence type="ECO:0000256" key="1">
    <source>
        <dbReference type="SAM" id="Phobius"/>
    </source>
</evidence>
<organism evidence="2">
    <name type="scientific">Sipha flava</name>
    <name type="common">yellow sugarcane aphid</name>
    <dbReference type="NCBI Taxonomy" id="143950"/>
    <lineage>
        <taxon>Eukaryota</taxon>
        <taxon>Metazoa</taxon>
        <taxon>Ecdysozoa</taxon>
        <taxon>Arthropoda</taxon>
        <taxon>Hexapoda</taxon>
        <taxon>Insecta</taxon>
        <taxon>Pterygota</taxon>
        <taxon>Neoptera</taxon>
        <taxon>Paraneoptera</taxon>
        <taxon>Hemiptera</taxon>
        <taxon>Sternorrhyncha</taxon>
        <taxon>Aphidomorpha</taxon>
        <taxon>Aphidoidea</taxon>
        <taxon>Aphididae</taxon>
        <taxon>Sipha</taxon>
    </lineage>
</organism>
<evidence type="ECO:0000313" key="2">
    <source>
        <dbReference type="EMBL" id="MBY79910.1"/>
    </source>
</evidence>
<sequence>MRKKSEDYVKKKKNLLVHGVLDTLKCNTTKTHAIYVIRKSVRNGYLLYNNVNIITIMVIPIFVLSEKSVIIFVPKTVDDMCNRRRGKGVISPTENFCFKTILNLRI</sequence>
<proteinExistence type="predicted"/>
<dbReference type="EMBL" id="GGMS01010707">
    <property type="protein sequence ID" value="MBY79910.1"/>
    <property type="molecule type" value="Transcribed_RNA"/>
</dbReference>
<accession>A0A2S2QQV3</accession>
<feature type="transmembrane region" description="Helical" evidence="1">
    <location>
        <begin position="45"/>
        <end position="64"/>
    </location>
</feature>
<keyword evidence="1" id="KW-0812">Transmembrane</keyword>
<dbReference type="AlphaFoldDB" id="A0A2S2QQV3"/>
<name>A0A2S2QQV3_9HEMI</name>
<keyword evidence="1" id="KW-1133">Transmembrane helix</keyword>
<protein>
    <submittedName>
        <fullName evidence="2">Uncharacterized protein</fullName>
    </submittedName>
</protein>
<gene>
    <name evidence="2" type="ORF">g.181154</name>
</gene>